<dbReference type="InterPro" id="IPR040453">
    <property type="entry name" value="Mnd1_HTH"/>
</dbReference>
<sequence length="401" mass="43550">MCAATAKKRKGLSLEEKVVLVERWITAHPQPYTMKELQQLIPKQTPVIYQSVEECVLLLVSENRVQQDRVGVSTLFWKFPLTEAQKLKPSTGKHGGSGGPLTYAELLRRLTCGEGALSSDAVERACAVVAPRQLREWHTALQAEHAKVDAFLATEHARVGFTEEGPLQSELAHRRDWAAQRTRLLAQQKAMSTFQSLPDLLRRLAEASAVAMEAANRWTDNYYLAEMELVSKTGQSQRDVRAALQVPPDMDFLSDEEDEEAGEVIEFKAGVNSSTLPYIGEVHAKGTQSWAPSTAALPAVAAEDSRAQPPPIATQAAPSPAPAKAEATPVNAASVVDVETADNVRDGTSAGDIHAGAADLPAWDTNAASVEHAEEEEAPAKETGRTSKPAPKRRTTRKRAR</sequence>
<feature type="region of interest" description="Disordered" evidence="1">
    <location>
        <begin position="299"/>
        <end position="330"/>
    </location>
</feature>
<feature type="region of interest" description="Disordered" evidence="1">
    <location>
        <begin position="346"/>
        <end position="401"/>
    </location>
</feature>
<dbReference type="Pfam" id="PF03962">
    <property type="entry name" value="Mnd1"/>
    <property type="match status" value="1"/>
</dbReference>
<dbReference type="VEuPathDB" id="TriTrypDB:LpyrH10_11_1110"/>
<dbReference type="Proteomes" id="UP000037923">
    <property type="component" value="Unassembled WGS sequence"/>
</dbReference>
<dbReference type="AlphaFoldDB" id="A0A0M9FZK2"/>
<evidence type="ECO:0000313" key="4">
    <source>
        <dbReference type="Proteomes" id="UP000037923"/>
    </source>
</evidence>
<organism evidence="3 4">
    <name type="scientific">Leptomonas pyrrhocoris</name>
    <name type="common">Firebug parasite</name>
    <dbReference type="NCBI Taxonomy" id="157538"/>
    <lineage>
        <taxon>Eukaryota</taxon>
        <taxon>Discoba</taxon>
        <taxon>Euglenozoa</taxon>
        <taxon>Kinetoplastea</taxon>
        <taxon>Metakinetoplastina</taxon>
        <taxon>Trypanosomatida</taxon>
        <taxon>Trypanosomatidae</taxon>
        <taxon>Leishmaniinae</taxon>
        <taxon>Leptomonas</taxon>
    </lineage>
</organism>
<evidence type="ECO:0000256" key="1">
    <source>
        <dbReference type="SAM" id="MobiDB-lite"/>
    </source>
</evidence>
<name>A0A0M9FZK2_LEPPY</name>
<feature type="compositionally biased region" description="Low complexity" evidence="1">
    <location>
        <begin position="313"/>
        <end position="329"/>
    </location>
</feature>
<feature type="compositionally biased region" description="Basic residues" evidence="1">
    <location>
        <begin position="390"/>
        <end position="401"/>
    </location>
</feature>
<dbReference type="OrthoDB" id="273345at2759"/>
<reference evidence="3 4" key="1">
    <citation type="submission" date="2015-07" db="EMBL/GenBank/DDBJ databases">
        <title>High-quality genome of monoxenous trypanosomatid Leptomonas pyrrhocoris.</title>
        <authorList>
            <person name="Flegontov P."/>
            <person name="Butenko A."/>
            <person name="Firsov S."/>
            <person name="Vlcek C."/>
            <person name="Logacheva M.D."/>
            <person name="Field M."/>
            <person name="Filatov D."/>
            <person name="Flegontova O."/>
            <person name="Gerasimov E."/>
            <person name="Jackson A.P."/>
            <person name="Kelly S."/>
            <person name="Opperdoes F."/>
            <person name="O'Reilly A."/>
            <person name="Votypka J."/>
            <person name="Yurchenko V."/>
            <person name="Lukes J."/>
        </authorList>
    </citation>
    <scope>NUCLEOTIDE SEQUENCE [LARGE SCALE GENOMIC DNA]</scope>
    <source>
        <strain evidence="3">H10</strain>
    </source>
</reference>
<dbReference type="RefSeq" id="XP_015657576.1">
    <property type="nucleotide sequence ID" value="XM_015803751.1"/>
</dbReference>
<feature type="domain" description="Mnd1 HTH" evidence="2">
    <location>
        <begin position="22"/>
        <end position="80"/>
    </location>
</feature>
<evidence type="ECO:0000313" key="3">
    <source>
        <dbReference type="EMBL" id="KPA79137.1"/>
    </source>
</evidence>
<proteinExistence type="predicted"/>
<accession>A0A0M9FZK2</accession>
<dbReference type="OMA" id="YYLAEME"/>
<dbReference type="EMBL" id="LGTL01000011">
    <property type="protein sequence ID" value="KPA79137.1"/>
    <property type="molecule type" value="Genomic_DNA"/>
</dbReference>
<keyword evidence="4" id="KW-1185">Reference proteome</keyword>
<gene>
    <name evidence="3" type="ORF">ABB37_05646</name>
</gene>
<comment type="caution">
    <text evidence="3">The sequence shown here is derived from an EMBL/GenBank/DDBJ whole genome shotgun (WGS) entry which is preliminary data.</text>
</comment>
<evidence type="ECO:0000259" key="2">
    <source>
        <dbReference type="Pfam" id="PF03962"/>
    </source>
</evidence>
<protein>
    <recommendedName>
        <fullName evidence="2">Mnd1 HTH domain-containing protein</fullName>
    </recommendedName>
</protein>
<dbReference type="GeneID" id="26905936"/>